<evidence type="ECO:0000313" key="3">
    <source>
        <dbReference type="Proteomes" id="UP000235786"/>
    </source>
</evidence>
<organism evidence="2 3">
    <name type="scientific">Hyaloscypha variabilis (strain UAMH 11265 / GT02V1 / F)</name>
    <name type="common">Meliniomyces variabilis</name>
    <dbReference type="NCBI Taxonomy" id="1149755"/>
    <lineage>
        <taxon>Eukaryota</taxon>
        <taxon>Fungi</taxon>
        <taxon>Dikarya</taxon>
        <taxon>Ascomycota</taxon>
        <taxon>Pezizomycotina</taxon>
        <taxon>Leotiomycetes</taxon>
        <taxon>Helotiales</taxon>
        <taxon>Hyaloscyphaceae</taxon>
        <taxon>Hyaloscypha</taxon>
        <taxon>Hyaloscypha variabilis</taxon>
    </lineage>
</organism>
<gene>
    <name evidence="2" type="ORF">L207DRAFT_236541</name>
</gene>
<reference evidence="2 3" key="1">
    <citation type="submission" date="2016-04" db="EMBL/GenBank/DDBJ databases">
        <title>A degradative enzymes factory behind the ericoid mycorrhizal symbiosis.</title>
        <authorList>
            <consortium name="DOE Joint Genome Institute"/>
            <person name="Martino E."/>
            <person name="Morin E."/>
            <person name="Grelet G."/>
            <person name="Kuo A."/>
            <person name="Kohler A."/>
            <person name="Daghino S."/>
            <person name="Barry K."/>
            <person name="Choi C."/>
            <person name="Cichocki N."/>
            <person name="Clum A."/>
            <person name="Copeland A."/>
            <person name="Hainaut M."/>
            <person name="Haridas S."/>
            <person name="Labutti K."/>
            <person name="Lindquist E."/>
            <person name="Lipzen A."/>
            <person name="Khouja H.-R."/>
            <person name="Murat C."/>
            <person name="Ohm R."/>
            <person name="Olson A."/>
            <person name="Spatafora J."/>
            <person name="Veneault-Fourrey C."/>
            <person name="Henrissat B."/>
            <person name="Grigoriev I."/>
            <person name="Martin F."/>
            <person name="Perotto S."/>
        </authorList>
    </citation>
    <scope>NUCLEOTIDE SEQUENCE [LARGE SCALE GENOMIC DNA]</scope>
    <source>
        <strain evidence="2 3">F</strain>
    </source>
</reference>
<proteinExistence type="predicted"/>
<evidence type="ECO:0000313" key="2">
    <source>
        <dbReference type="EMBL" id="PMD29508.1"/>
    </source>
</evidence>
<feature type="compositionally biased region" description="Low complexity" evidence="1">
    <location>
        <begin position="54"/>
        <end position="65"/>
    </location>
</feature>
<dbReference type="AlphaFoldDB" id="A0A2J6QTB0"/>
<sequence>MPTALLHLAQPWTARLEASLSHPMLSYSMSTMPRQQNLQHSGFAPYPPPIYPSSTDSDSLDSMSTEAHPQHDFGDQHHSNNNNSSSTADEHFFVGELDLEHLDPWRRNVPSPMPRITDAITQGTFYGALLCSALLLLCSCSYFCPSSCFCTFPVSTPQFTSHNPSSPQLLSPRPLSPIRSAPSASLVAARRAWL</sequence>
<feature type="compositionally biased region" description="Basic and acidic residues" evidence="1">
    <location>
        <begin position="68"/>
        <end position="78"/>
    </location>
</feature>
<name>A0A2J6QTB0_HYAVF</name>
<accession>A0A2J6QTB0</accession>
<feature type="region of interest" description="Disordered" evidence="1">
    <location>
        <begin position="54"/>
        <end position="87"/>
    </location>
</feature>
<evidence type="ECO:0000256" key="1">
    <source>
        <dbReference type="SAM" id="MobiDB-lite"/>
    </source>
</evidence>
<protein>
    <submittedName>
        <fullName evidence="2">Uncharacterized protein</fullName>
    </submittedName>
</protein>
<dbReference type="Proteomes" id="UP000235786">
    <property type="component" value="Unassembled WGS sequence"/>
</dbReference>
<keyword evidence="3" id="KW-1185">Reference proteome</keyword>
<dbReference type="EMBL" id="KZ613973">
    <property type="protein sequence ID" value="PMD29508.1"/>
    <property type="molecule type" value="Genomic_DNA"/>
</dbReference>